<accession>A0ACC3N9T6</accession>
<organism evidence="1 2">
    <name type="scientific">Vermiconidia calcicola</name>
    <dbReference type="NCBI Taxonomy" id="1690605"/>
    <lineage>
        <taxon>Eukaryota</taxon>
        <taxon>Fungi</taxon>
        <taxon>Dikarya</taxon>
        <taxon>Ascomycota</taxon>
        <taxon>Pezizomycotina</taxon>
        <taxon>Dothideomycetes</taxon>
        <taxon>Dothideomycetidae</taxon>
        <taxon>Mycosphaerellales</taxon>
        <taxon>Extremaceae</taxon>
        <taxon>Vermiconidia</taxon>
    </lineage>
</organism>
<gene>
    <name evidence="1" type="ORF">LTR37_008740</name>
</gene>
<sequence>MDPVSAAAGIAGLITATGSLLEFASRYVTGVRHAKDHAQSLIDELNVLQRLLQKLDATGRRPGTPCFGDSSVLHCNSKVLGVKFEALRKRLESTSQSKARRLIWPIERHDHVETIAQIRAFSRLIHFALSVDTGSLLASSSSQTIKLLAQQTESLRVLDTIGNRMDTLEQAIEGQTVMLQNMRLDGERQSLLDWLADDVQEKLHDHIKRGRVPGTGQWLLDHQKFMQWAQHETGPNVLWCPGDMGSGKTNLCSIAIDELRKKNLW</sequence>
<dbReference type="EMBL" id="JAUTXU010000065">
    <property type="protein sequence ID" value="KAK3713055.1"/>
    <property type="molecule type" value="Genomic_DNA"/>
</dbReference>
<proteinExistence type="predicted"/>
<evidence type="ECO:0000313" key="2">
    <source>
        <dbReference type="Proteomes" id="UP001281147"/>
    </source>
</evidence>
<name>A0ACC3N9T6_9PEZI</name>
<keyword evidence="2" id="KW-1185">Reference proteome</keyword>
<comment type="caution">
    <text evidence="1">The sequence shown here is derived from an EMBL/GenBank/DDBJ whole genome shotgun (WGS) entry which is preliminary data.</text>
</comment>
<dbReference type="Proteomes" id="UP001281147">
    <property type="component" value="Unassembled WGS sequence"/>
</dbReference>
<evidence type="ECO:0000313" key="1">
    <source>
        <dbReference type="EMBL" id="KAK3713055.1"/>
    </source>
</evidence>
<protein>
    <submittedName>
        <fullName evidence="1">Uncharacterized protein</fullName>
    </submittedName>
</protein>
<reference evidence="1" key="1">
    <citation type="submission" date="2023-07" db="EMBL/GenBank/DDBJ databases">
        <title>Black Yeasts Isolated from many extreme environments.</title>
        <authorList>
            <person name="Coleine C."/>
            <person name="Stajich J.E."/>
            <person name="Selbmann L."/>
        </authorList>
    </citation>
    <scope>NUCLEOTIDE SEQUENCE</scope>
    <source>
        <strain evidence="1">CCFEE 5714</strain>
    </source>
</reference>